<name>A0A4R3VN79_ROSSA</name>
<sequence>MDNLFFATDGSASALAWVQLYELGYLGVVRFAVDTTSGTALRHECIRHRDTREQALQDARRDASTLVRRWVDERVRLRDR</sequence>
<protein>
    <submittedName>
        <fullName evidence="1">Uncharacterized protein</fullName>
    </submittedName>
</protein>
<comment type="caution">
    <text evidence="1">The sequence shown here is derived from an EMBL/GenBank/DDBJ whole genome shotgun (WGS) entry which is preliminary data.</text>
</comment>
<evidence type="ECO:0000313" key="2">
    <source>
        <dbReference type="Proteomes" id="UP000295110"/>
    </source>
</evidence>
<dbReference type="AlphaFoldDB" id="A0A4R3VN79"/>
<dbReference type="EMBL" id="SMBU01000001">
    <property type="protein sequence ID" value="TCV04595.1"/>
    <property type="molecule type" value="Genomic_DNA"/>
</dbReference>
<accession>A0A4R3VN79</accession>
<gene>
    <name evidence="1" type="ORF">EV671_1001351</name>
</gene>
<dbReference type="RefSeq" id="WP_132569385.1">
    <property type="nucleotide sequence ID" value="NZ_CBCSGL010000010.1"/>
</dbReference>
<evidence type="ECO:0000313" key="1">
    <source>
        <dbReference type="EMBL" id="TCV04595.1"/>
    </source>
</evidence>
<organism evidence="1 2">
    <name type="scientific">Roseateles saccharophilus</name>
    <name type="common">Pseudomonas saccharophila</name>
    <dbReference type="NCBI Taxonomy" id="304"/>
    <lineage>
        <taxon>Bacteria</taxon>
        <taxon>Pseudomonadati</taxon>
        <taxon>Pseudomonadota</taxon>
        <taxon>Betaproteobacteria</taxon>
        <taxon>Burkholderiales</taxon>
        <taxon>Sphaerotilaceae</taxon>
        <taxon>Roseateles</taxon>
    </lineage>
</organism>
<reference evidence="1 2" key="1">
    <citation type="submission" date="2019-03" db="EMBL/GenBank/DDBJ databases">
        <title>Genomic Encyclopedia of Type Strains, Phase IV (KMG-IV): sequencing the most valuable type-strain genomes for metagenomic binning, comparative biology and taxonomic classification.</title>
        <authorList>
            <person name="Goeker M."/>
        </authorList>
    </citation>
    <scope>NUCLEOTIDE SEQUENCE [LARGE SCALE GENOMIC DNA]</scope>
    <source>
        <strain evidence="1 2">DSM 654</strain>
    </source>
</reference>
<proteinExistence type="predicted"/>
<keyword evidence="2" id="KW-1185">Reference proteome</keyword>
<dbReference type="Proteomes" id="UP000295110">
    <property type="component" value="Unassembled WGS sequence"/>
</dbReference>
<dbReference type="OrthoDB" id="9937984at2"/>